<keyword evidence="1" id="KW-0723">Serine/threonine-protein kinase</keyword>
<dbReference type="GO" id="GO:0005524">
    <property type="term" value="F:ATP binding"/>
    <property type="evidence" value="ECO:0007669"/>
    <property type="project" value="UniProtKB-KW"/>
</dbReference>
<keyword evidence="1" id="KW-0808">Transferase</keyword>
<reference evidence="5" key="1">
    <citation type="journal article" date="2019" name="Int. J. Syst. Evol. Microbiol.">
        <title>The Global Catalogue of Microorganisms (GCM) 10K type strain sequencing project: providing services to taxonomists for standard genome sequencing and annotation.</title>
        <authorList>
            <consortium name="The Broad Institute Genomics Platform"/>
            <consortium name="The Broad Institute Genome Sequencing Center for Infectious Disease"/>
            <person name="Wu L."/>
            <person name="Ma J."/>
        </authorList>
    </citation>
    <scope>NUCLEOTIDE SEQUENCE [LARGE SCALE GENOMIC DNA]</scope>
    <source>
        <strain evidence="5">CGMCC 4.7020</strain>
    </source>
</reference>
<feature type="transmembrane region" description="Helical" evidence="2">
    <location>
        <begin position="61"/>
        <end position="81"/>
    </location>
</feature>
<dbReference type="CDD" id="cd16936">
    <property type="entry name" value="HATPase_RsbW-like"/>
    <property type="match status" value="1"/>
</dbReference>
<dbReference type="Proteomes" id="UP001597058">
    <property type="component" value="Unassembled WGS sequence"/>
</dbReference>
<accession>A0ABW3XQ05</accession>
<evidence type="ECO:0000313" key="5">
    <source>
        <dbReference type="Proteomes" id="UP001597058"/>
    </source>
</evidence>
<dbReference type="Gene3D" id="3.30.565.10">
    <property type="entry name" value="Histidine kinase-like ATPase, C-terminal domain"/>
    <property type="match status" value="1"/>
</dbReference>
<keyword evidence="2" id="KW-0812">Transmembrane</keyword>
<dbReference type="SUPFAM" id="SSF55874">
    <property type="entry name" value="ATPase domain of HSP90 chaperone/DNA topoisomerase II/histidine kinase"/>
    <property type="match status" value="1"/>
</dbReference>
<dbReference type="PANTHER" id="PTHR35526">
    <property type="entry name" value="ANTI-SIGMA-F FACTOR RSBW-RELATED"/>
    <property type="match status" value="1"/>
</dbReference>
<comment type="caution">
    <text evidence="4">The sequence shown here is derived from an EMBL/GenBank/DDBJ whole genome shotgun (WGS) entry which is preliminary data.</text>
</comment>
<dbReference type="InterPro" id="IPR001932">
    <property type="entry name" value="PPM-type_phosphatase-like_dom"/>
</dbReference>
<dbReference type="InterPro" id="IPR003594">
    <property type="entry name" value="HATPase_dom"/>
</dbReference>
<dbReference type="Gene3D" id="3.60.40.10">
    <property type="entry name" value="PPM-type phosphatase domain"/>
    <property type="match status" value="1"/>
</dbReference>
<keyword evidence="2" id="KW-0472">Membrane</keyword>
<keyword evidence="2" id="KW-1133">Transmembrane helix</keyword>
<feature type="transmembrane region" description="Helical" evidence="2">
    <location>
        <begin position="36"/>
        <end position="54"/>
    </location>
</feature>
<protein>
    <submittedName>
        <fullName evidence="4">ATP-binding SpoIIE family protein phosphatase</fullName>
    </submittedName>
</protein>
<dbReference type="InterPro" id="IPR036890">
    <property type="entry name" value="HATPase_C_sf"/>
</dbReference>
<proteinExistence type="predicted"/>
<dbReference type="Pfam" id="PF07228">
    <property type="entry name" value="SpoIIE"/>
    <property type="match status" value="1"/>
</dbReference>
<keyword evidence="1" id="KW-0418">Kinase</keyword>
<gene>
    <name evidence="4" type="ORF">ACFQ5X_36285</name>
</gene>
<dbReference type="InterPro" id="IPR050267">
    <property type="entry name" value="Anti-sigma-factor_SerPK"/>
</dbReference>
<dbReference type="Pfam" id="PF13581">
    <property type="entry name" value="HATPase_c_2"/>
    <property type="match status" value="1"/>
</dbReference>
<evidence type="ECO:0000313" key="4">
    <source>
        <dbReference type="EMBL" id="MFD1311259.1"/>
    </source>
</evidence>
<keyword evidence="4" id="KW-0067">ATP-binding</keyword>
<keyword evidence="4" id="KW-0547">Nucleotide-binding</keyword>
<feature type="transmembrane region" description="Helical" evidence="2">
    <location>
        <begin position="12"/>
        <end position="30"/>
    </location>
</feature>
<name>A0ABW3XQ05_9ACTN</name>
<dbReference type="PANTHER" id="PTHR35526:SF3">
    <property type="entry name" value="ANTI-SIGMA-F FACTOR RSBW"/>
    <property type="match status" value="1"/>
</dbReference>
<sequence length="518" mass="53927">MTTMTATRLKRWLSVLLVVYVIASCAVQLQDSAGGLVRWSGFSVLVPVTAAALLPMRRSLIIGVSTLAASVATYGFAIHGVSAGGRTVVITAVALSFALSLVVCRVRPLLLNTPVAATRNRSGAPDPADGQAGRVPEAPYAVPAPPARMVSALPGALPQPAVVELAGHYRTGSGRLGTRAQWLDAIPLSGARVGLVAGAVAGPDADATASELRAAVRTLADVDLQPDELLTHLADVLARLRPDVRPSPDTETRGSSAGTVSAQCLYAVYDPASCRCTLAGAGSPQPTVITPDGTVTSLDLPQGPPLGQTDLPFESTEIDLPEGSLLLLHTHTGGTGAQDSGNEALLSALARPQPCLDAICQSAVKSLLHAPHAQVAVLAVRTHALDTRTVATWDLPADPAAVSYARAHIAEKLASWGLTDAAPTTELIVSELVTNAIRHAQPPIQLRLIDHAGSLVCEVADGSSTSPHLRRARTFDENGRGLFIVAQLAERWGTRHSHHGKTIWAEHSHAPDRTTAAV</sequence>
<dbReference type="RefSeq" id="WP_329525323.1">
    <property type="nucleotide sequence ID" value="NZ_JBHSKH010000057.1"/>
</dbReference>
<feature type="domain" description="PPM-type phosphatase" evidence="3">
    <location>
        <begin position="161"/>
        <end position="382"/>
    </location>
</feature>
<evidence type="ECO:0000259" key="3">
    <source>
        <dbReference type="SMART" id="SM00331"/>
    </source>
</evidence>
<evidence type="ECO:0000256" key="1">
    <source>
        <dbReference type="ARBA" id="ARBA00022527"/>
    </source>
</evidence>
<keyword evidence="5" id="KW-1185">Reference proteome</keyword>
<evidence type="ECO:0000256" key="2">
    <source>
        <dbReference type="SAM" id="Phobius"/>
    </source>
</evidence>
<dbReference type="SMART" id="SM00331">
    <property type="entry name" value="PP2C_SIG"/>
    <property type="match status" value="1"/>
</dbReference>
<organism evidence="4 5">
    <name type="scientific">Streptomyces kaempferi</name>
    <dbReference type="NCBI Taxonomy" id="333725"/>
    <lineage>
        <taxon>Bacteria</taxon>
        <taxon>Bacillati</taxon>
        <taxon>Actinomycetota</taxon>
        <taxon>Actinomycetes</taxon>
        <taxon>Kitasatosporales</taxon>
        <taxon>Streptomycetaceae</taxon>
        <taxon>Streptomyces</taxon>
    </lineage>
</organism>
<dbReference type="InterPro" id="IPR036457">
    <property type="entry name" value="PPM-type-like_dom_sf"/>
</dbReference>
<dbReference type="EMBL" id="JBHTMM010000073">
    <property type="protein sequence ID" value="MFD1311259.1"/>
    <property type="molecule type" value="Genomic_DNA"/>
</dbReference>